<accession>A0A1I0P1F1</accession>
<reference evidence="1 2" key="1">
    <citation type="submission" date="2016-10" db="EMBL/GenBank/DDBJ databases">
        <authorList>
            <person name="de Groot N.N."/>
        </authorList>
    </citation>
    <scope>NUCLEOTIDE SEQUENCE [LARGE SCALE GENOMIC DNA]</scope>
    <source>
        <strain evidence="1 2">TC2-24</strain>
    </source>
</reference>
<dbReference type="Gene3D" id="1.10.10.1150">
    <property type="entry name" value="Coenzyme PQQ synthesis protein D (PqqD)"/>
    <property type="match status" value="1"/>
</dbReference>
<gene>
    <name evidence="1" type="ORF">SAMN04487850_1507</name>
</gene>
<dbReference type="AlphaFoldDB" id="A0A1I0P1F1"/>
<dbReference type="Pfam" id="PF05402">
    <property type="entry name" value="PqqD"/>
    <property type="match status" value="1"/>
</dbReference>
<evidence type="ECO:0000313" key="2">
    <source>
        <dbReference type="Proteomes" id="UP000199373"/>
    </source>
</evidence>
<dbReference type="InterPro" id="IPR008792">
    <property type="entry name" value="PQQD"/>
</dbReference>
<dbReference type="RefSeq" id="WP_091901214.1">
    <property type="nucleotide sequence ID" value="NZ_FOIQ01000003.1"/>
</dbReference>
<sequence>MKIKKGFVLRDVCGEQVIMGEGLDAVNFGKLLVLNDTAAWLWKRAQQMVSFNIESLTEELCGEYDVPVDEARKDVAEMLQKWQDAGLIEILER</sequence>
<organism evidence="1 2">
    <name type="scientific">Prevotella aff. ruminicola Tc2-24</name>
    <dbReference type="NCBI Taxonomy" id="81582"/>
    <lineage>
        <taxon>Bacteria</taxon>
        <taxon>Pseudomonadati</taxon>
        <taxon>Bacteroidota</taxon>
        <taxon>Bacteroidia</taxon>
        <taxon>Bacteroidales</taxon>
        <taxon>Prevotellaceae</taxon>
        <taxon>Prevotella</taxon>
    </lineage>
</organism>
<keyword evidence="2" id="KW-1185">Reference proteome</keyword>
<protein>
    <submittedName>
        <fullName evidence="1">Coenzyme PQQ synthesis protein D (PqqD)</fullName>
    </submittedName>
</protein>
<evidence type="ECO:0000313" key="1">
    <source>
        <dbReference type="EMBL" id="SEW07789.1"/>
    </source>
</evidence>
<dbReference type="InterPro" id="IPR041881">
    <property type="entry name" value="PqqD_sf"/>
</dbReference>
<dbReference type="Proteomes" id="UP000199373">
    <property type="component" value="Unassembled WGS sequence"/>
</dbReference>
<proteinExistence type="predicted"/>
<name>A0A1I0P1F1_9BACT</name>
<dbReference type="EMBL" id="FOIQ01000003">
    <property type="protein sequence ID" value="SEW07789.1"/>
    <property type="molecule type" value="Genomic_DNA"/>
</dbReference>